<organism evidence="1 2">
    <name type="scientific">Trifolium subterraneum</name>
    <name type="common">Subterranean clover</name>
    <dbReference type="NCBI Taxonomy" id="3900"/>
    <lineage>
        <taxon>Eukaryota</taxon>
        <taxon>Viridiplantae</taxon>
        <taxon>Streptophyta</taxon>
        <taxon>Embryophyta</taxon>
        <taxon>Tracheophyta</taxon>
        <taxon>Spermatophyta</taxon>
        <taxon>Magnoliopsida</taxon>
        <taxon>eudicotyledons</taxon>
        <taxon>Gunneridae</taxon>
        <taxon>Pentapetalae</taxon>
        <taxon>rosids</taxon>
        <taxon>fabids</taxon>
        <taxon>Fabales</taxon>
        <taxon>Fabaceae</taxon>
        <taxon>Papilionoideae</taxon>
        <taxon>50 kb inversion clade</taxon>
        <taxon>NPAAA clade</taxon>
        <taxon>Hologalegina</taxon>
        <taxon>IRL clade</taxon>
        <taxon>Trifolieae</taxon>
        <taxon>Trifolium</taxon>
    </lineage>
</organism>
<dbReference type="EMBL" id="DF973384">
    <property type="protein sequence ID" value="GAU28974.1"/>
    <property type="molecule type" value="Genomic_DNA"/>
</dbReference>
<sequence>MTSKILEKFDITDSKAFVKVPTMSQSFNETTMEYYRDEKLVWYFKKHKTGQIYNYDDPMAGVTENVEVQANLMHW</sequence>
<reference evidence="2" key="1">
    <citation type="journal article" date="2017" name="Front. Plant Sci.">
        <title>Climate Clever Clovers: New Paradigm to Reduce the Environmental Footprint of Ruminants by Breeding Low Methanogenic Forages Utilizing Haplotype Variation.</title>
        <authorList>
            <person name="Kaur P."/>
            <person name="Appels R."/>
            <person name="Bayer P.E."/>
            <person name="Keeble-Gagnere G."/>
            <person name="Wang J."/>
            <person name="Hirakawa H."/>
            <person name="Shirasawa K."/>
            <person name="Vercoe P."/>
            <person name="Stefanova K."/>
            <person name="Durmic Z."/>
            <person name="Nichols P."/>
            <person name="Revell C."/>
            <person name="Isobe S.N."/>
            <person name="Edwards D."/>
            <person name="Erskine W."/>
        </authorList>
    </citation>
    <scope>NUCLEOTIDE SEQUENCE [LARGE SCALE GENOMIC DNA]</scope>
    <source>
        <strain evidence="2">cv. Daliak</strain>
    </source>
</reference>
<proteinExistence type="predicted"/>
<gene>
    <name evidence="1" type="ORF">TSUD_153900</name>
</gene>
<evidence type="ECO:0000313" key="2">
    <source>
        <dbReference type="Proteomes" id="UP000242715"/>
    </source>
</evidence>
<dbReference type="Proteomes" id="UP000242715">
    <property type="component" value="Unassembled WGS sequence"/>
</dbReference>
<protein>
    <submittedName>
        <fullName evidence="1">Uncharacterized protein</fullName>
    </submittedName>
</protein>
<accession>A0A2Z6M8Y4</accession>
<name>A0A2Z6M8Y4_TRISU</name>
<evidence type="ECO:0000313" key="1">
    <source>
        <dbReference type="EMBL" id="GAU28974.1"/>
    </source>
</evidence>
<keyword evidence="2" id="KW-1185">Reference proteome</keyword>
<dbReference type="AlphaFoldDB" id="A0A2Z6M8Y4"/>